<keyword evidence="2" id="KW-1133">Transmembrane helix</keyword>
<keyword evidence="2" id="KW-0472">Membrane</keyword>
<dbReference type="EMBL" id="FQVN01000004">
    <property type="protein sequence ID" value="SHF65968.1"/>
    <property type="molecule type" value="Genomic_DNA"/>
</dbReference>
<dbReference type="OrthoDB" id="3387554at2"/>
<feature type="compositionally biased region" description="Polar residues" evidence="1">
    <location>
        <begin position="105"/>
        <end position="118"/>
    </location>
</feature>
<feature type="transmembrane region" description="Helical" evidence="2">
    <location>
        <begin position="81"/>
        <end position="101"/>
    </location>
</feature>
<evidence type="ECO:0000313" key="4">
    <source>
        <dbReference type="Proteomes" id="UP000184501"/>
    </source>
</evidence>
<dbReference type="AlphaFoldDB" id="A0A1M5DG15"/>
<keyword evidence="2" id="KW-0812">Transmembrane</keyword>
<dbReference type="NCBIfam" id="NF038083">
    <property type="entry name" value="CU044_5270_fam"/>
    <property type="match status" value="1"/>
</dbReference>
<name>A0A1M5DG15_STRHI</name>
<organism evidence="3 4">
    <name type="scientific">Streptoalloteichus hindustanus</name>
    <dbReference type="NCBI Taxonomy" id="2017"/>
    <lineage>
        <taxon>Bacteria</taxon>
        <taxon>Bacillati</taxon>
        <taxon>Actinomycetota</taxon>
        <taxon>Actinomycetes</taxon>
        <taxon>Pseudonocardiales</taxon>
        <taxon>Pseudonocardiaceae</taxon>
        <taxon>Streptoalloteichus</taxon>
    </lineage>
</organism>
<dbReference type="InterPro" id="IPR047789">
    <property type="entry name" value="CU044_5270-like"/>
</dbReference>
<evidence type="ECO:0008006" key="5">
    <source>
        <dbReference type="Google" id="ProtNLM"/>
    </source>
</evidence>
<reference evidence="3 4" key="1">
    <citation type="submission" date="2016-11" db="EMBL/GenBank/DDBJ databases">
        <authorList>
            <person name="Jaros S."/>
            <person name="Januszkiewicz K."/>
            <person name="Wedrychowicz H."/>
        </authorList>
    </citation>
    <scope>NUCLEOTIDE SEQUENCE [LARGE SCALE GENOMIC DNA]</scope>
    <source>
        <strain evidence="3 4">DSM 44523</strain>
    </source>
</reference>
<protein>
    <recommendedName>
        <fullName evidence="5">CU044_5270 family protein</fullName>
    </recommendedName>
</protein>
<dbReference type="Proteomes" id="UP000184501">
    <property type="component" value="Unassembled WGS sequence"/>
</dbReference>
<keyword evidence="4" id="KW-1185">Reference proteome</keyword>
<feature type="region of interest" description="Disordered" evidence="1">
    <location>
        <begin position="105"/>
        <end position="124"/>
    </location>
</feature>
<feature type="region of interest" description="Disordered" evidence="1">
    <location>
        <begin position="211"/>
        <end position="231"/>
    </location>
</feature>
<sequence>MRENDNDAVRPAVDGAEARTLWSEAELDEAIGLLHAEARGADPSADLRRRVLAEIGRAEADQAAIAEPARLPRSGKRRFRLPWVSVAAAAAAVLTIGIAVLPNDSSPGSASQADSTADGSAKPGGVELASAQRALSSAADLLIRTEDQPLRAGQFRYISKHAWWASTHGPGQGKGYTYLREQLIERWAPADYRDEWVERRALTGRKKWVGGTEPESVMDRPERDADIQNGERRGRCADFFPEAKPKKVCGNPDDPDFPEYYAKLPRDPDQLLAWWRQQADVRVDVKGDSPRTIMGLAQEVLGTGQAPAEVRAVIYRALAKLPGIQITDRAANLDGVVGVAIGVEDGKGRYELIFDRETGQYIGDREVVTRPDEPWVKPGTVVAYTSQEIKVVDSLGAK</sequence>
<evidence type="ECO:0000256" key="2">
    <source>
        <dbReference type="SAM" id="Phobius"/>
    </source>
</evidence>
<proteinExistence type="predicted"/>
<evidence type="ECO:0000256" key="1">
    <source>
        <dbReference type="SAM" id="MobiDB-lite"/>
    </source>
</evidence>
<dbReference type="STRING" id="2017.SAMN05444320_104442"/>
<dbReference type="RefSeq" id="WP_143174172.1">
    <property type="nucleotide sequence ID" value="NZ_FQVN01000004.1"/>
</dbReference>
<evidence type="ECO:0000313" key="3">
    <source>
        <dbReference type="EMBL" id="SHF65968.1"/>
    </source>
</evidence>
<accession>A0A1M5DG15</accession>
<feature type="compositionally biased region" description="Basic and acidic residues" evidence="1">
    <location>
        <begin position="217"/>
        <end position="231"/>
    </location>
</feature>
<gene>
    <name evidence="3" type="ORF">SAMN05444320_104442</name>
</gene>